<reference evidence="1 2" key="2">
    <citation type="journal article" date="2022" name="Mol. Ecol. Resour.">
        <title>The genomes of chicory, endive, great burdock and yacon provide insights into Asteraceae paleo-polyploidization history and plant inulin production.</title>
        <authorList>
            <person name="Fan W."/>
            <person name="Wang S."/>
            <person name="Wang H."/>
            <person name="Wang A."/>
            <person name="Jiang F."/>
            <person name="Liu H."/>
            <person name="Zhao H."/>
            <person name="Xu D."/>
            <person name="Zhang Y."/>
        </authorList>
    </citation>
    <scope>NUCLEOTIDE SEQUENCE [LARGE SCALE GENOMIC DNA]</scope>
    <source>
        <strain evidence="2">cv. Yunnan</strain>
        <tissue evidence="1">Leaves</tissue>
    </source>
</reference>
<name>A0ACB9HS43_9ASTR</name>
<dbReference type="Proteomes" id="UP001056120">
    <property type="component" value="Linkage Group LG11"/>
</dbReference>
<evidence type="ECO:0000313" key="2">
    <source>
        <dbReference type="Proteomes" id="UP001056120"/>
    </source>
</evidence>
<reference evidence="2" key="1">
    <citation type="journal article" date="2022" name="Mol. Ecol. Resour.">
        <title>The genomes of chicory, endive, great burdock and yacon provide insights into Asteraceae palaeo-polyploidization history and plant inulin production.</title>
        <authorList>
            <person name="Fan W."/>
            <person name="Wang S."/>
            <person name="Wang H."/>
            <person name="Wang A."/>
            <person name="Jiang F."/>
            <person name="Liu H."/>
            <person name="Zhao H."/>
            <person name="Xu D."/>
            <person name="Zhang Y."/>
        </authorList>
    </citation>
    <scope>NUCLEOTIDE SEQUENCE [LARGE SCALE GENOMIC DNA]</scope>
    <source>
        <strain evidence="2">cv. Yunnan</strain>
    </source>
</reference>
<evidence type="ECO:0000313" key="1">
    <source>
        <dbReference type="EMBL" id="KAI3798253.1"/>
    </source>
</evidence>
<dbReference type="EMBL" id="CM042028">
    <property type="protein sequence ID" value="KAI3798253.1"/>
    <property type="molecule type" value="Genomic_DNA"/>
</dbReference>
<organism evidence="1 2">
    <name type="scientific">Smallanthus sonchifolius</name>
    <dbReference type="NCBI Taxonomy" id="185202"/>
    <lineage>
        <taxon>Eukaryota</taxon>
        <taxon>Viridiplantae</taxon>
        <taxon>Streptophyta</taxon>
        <taxon>Embryophyta</taxon>
        <taxon>Tracheophyta</taxon>
        <taxon>Spermatophyta</taxon>
        <taxon>Magnoliopsida</taxon>
        <taxon>eudicotyledons</taxon>
        <taxon>Gunneridae</taxon>
        <taxon>Pentapetalae</taxon>
        <taxon>asterids</taxon>
        <taxon>campanulids</taxon>
        <taxon>Asterales</taxon>
        <taxon>Asteraceae</taxon>
        <taxon>Asteroideae</taxon>
        <taxon>Heliantheae alliance</taxon>
        <taxon>Millerieae</taxon>
        <taxon>Smallanthus</taxon>
    </lineage>
</organism>
<gene>
    <name evidence="1" type="ORF">L1987_33524</name>
</gene>
<comment type="caution">
    <text evidence="1">The sequence shown here is derived from an EMBL/GenBank/DDBJ whole genome shotgun (WGS) entry which is preliminary data.</text>
</comment>
<accession>A0ACB9HS43</accession>
<keyword evidence="2" id="KW-1185">Reference proteome</keyword>
<protein>
    <submittedName>
        <fullName evidence="1">Uncharacterized protein</fullName>
    </submittedName>
</protein>
<sequence length="111" mass="12857">MDHNIMVYKNLGRSALKSTDHGPNERESSRKRIVEVTKASLRKLRLDYLDLVYCEMPEPLLHIEETVRAANYVIEAGWAFYLGMTGWPSKYIKKAFEIADRLDVTEPVVEQ</sequence>
<proteinExistence type="predicted"/>